<evidence type="ECO:0000256" key="5">
    <source>
        <dbReference type="ARBA" id="ARBA00022989"/>
    </source>
</evidence>
<feature type="transmembrane region" description="Helical" evidence="7">
    <location>
        <begin position="78"/>
        <end position="96"/>
    </location>
</feature>
<dbReference type="PANTHER" id="PTHR30106:SF1">
    <property type="entry name" value="UPF0324 MEMBRANE PROTEIN FN0533"/>
    <property type="match status" value="1"/>
</dbReference>
<feature type="transmembrane region" description="Helical" evidence="7">
    <location>
        <begin position="168"/>
        <end position="190"/>
    </location>
</feature>
<dbReference type="Proteomes" id="UP001157439">
    <property type="component" value="Unassembled WGS sequence"/>
</dbReference>
<comment type="caution">
    <text evidence="8">The sequence shown here is derived from an EMBL/GenBank/DDBJ whole genome shotgun (WGS) entry which is preliminary data.</text>
</comment>
<feature type="transmembrane region" description="Helical" evidence="7">
    <location>
        <begin position="12"/>
        <end position="41"/>
    </location>
</feature>
<keyword evidence="9" id="KW-1185">Reference proteome</keyword>
<keyword evidence="6 7" id="KW-0472">Membrane</keyword>
<evidence type="ECO:0000256" key="2">
    <source>
        <dbReference type="ARBA" id="ARBA00007977"/>
    </source>
</evidence>
<keyword evidence="4 7" id="KW-0812">Transmembrane</keyword>
<dbReference type="InterPro" id="IPR018383">
    <property type="entry name" value="UPF0324_pro"/>
</dbReference>
<keyword evidence="5 7" id="KW-1133">Transmembrane helix</keyword>
<dbReference type="EMBL" id="BSPO01000014">
    <property type="protein sequence ID" value="GLS84954.1"/>
    <property type="molecule type" value="Genomic_DNA"/>
</dbReference>
<accession>A0AA37TYI3</accession>
<feature type="transmembrane region" description="Helical" evidence="7">
    <location>
        <begin position="53"/>
        <end position="72"/>
    </location>
</feature>
<keyword evidence="3" id="KW-1003">Cell membrane</keyword>
<evidence type="ECO:0000313" key="8">
    <source>
        <dbReference type="EMBL" id="GLS84954.1"/>
    </source>
</evidence>
<protein>
    <submittedName>
        <fullName evidence="8">UPF0324 membrane protein</fullName>
    </submittedName>
</protein>
<evidence type="ECO:0000256" key="4">
    <source>
        <dbReference type="ARBA" id="ARBA00022692"/>
    </source>
</evidence>
<dbReference type="RefSeq" id="WP_095499399.1">
    <property type="nucleotide sequence ID" value="NZ_BSPO01000014.1"/>
</dbReference>
<dbReference type="AlphaFoldDB" id="A0AA37TYI3"/>
<reference evidence="8 9" key="1">
    <citation type="journal article" date="2014" name="Int. J. Syst. Evol. Microbiol.">
        <title>Complete genome sequence of Corynebacterium casei LMG S-19264T (=DSM 44701T), isolated from a smear-ripened cheese.</title>
        <authorList>
            <consortium name="US DOE Joint Genome Institute (JGI-PGF)"/>
            <person name="Walter F."/>
            <person name="Albersmeier A."/>
            <person name="Kalinowski J."/>
            <person name="Ruckert C."/>
        </authorList>
    </citation>
    <scope>NUCLEOTIDE SEQUENCE [LARGE SCALE GENOMIC DNA]</scope>
    <source>
        <strain evidence="8 9">NBRC 112785</strain>
    </source>
</reference>
<evidence type="ECO:0000256" key="7">
    <source>
        <dbReference type="SAM" id="Phobius"/>
    </source>
</evidence>
<feature type="transmembrane region" description="Helical" evidence="7">
    <location>
        <begin position="228"/>
        <end position="245"/>
    </location>
</feature>
<proteinExistence type="inferred from homology"/>
<comment type="similarity">
    <text evidence="2">Belongs to the UPF0324 family.</text>
</comment>
<feature type="transmembrane region" description="Helical" evidence="7">
    <location>
        <begin position="108"/>
        <end position="129"/>
    </location>
</feature>
<comment type="subcellular location">
    <subcellularLocation>
        <location evidence="1">Cell membrane</location>
        <topology evidence="1">Multi-pass membrane protein</topology>
    </subcellularLocation>
</comment>
<feature type="transmembrane region" description="Helical" evidence="7">
    <location>
        <begin position="135"/>
        <end position="161"/>
    </location>
</feature>
<feature type="transmembrane region" description="Helical" evidence="7">
    <location>
        <begin position="202"/>
        <end position="221"/>
    </location>
</feature>
<name>A0AA37TYI3_9GAMM</name>
<sequence length="308" mass="32803">MQAAIRQYPHFFVIALICLIPIVSSPVALIVGMVLAHLGWAPKSAQLAKPTKLLLSVSIVGLGFGIHLDSAIEMTQTHLGLIISSIVATLLLAFILTKTMKIDPKSGYLIGAGTAICGGSAIAAVAPAIDAKQQQTALALATVFILNSIALFVFPVVGHLLDLSQQQFGIWAAIAIHDTSSVVGAASSYGSEALTTATTVKLARALWIIPLAFISALLFGGSRNKIKVPWFIGFYCLAIAISYYFPAAEQAYQWIFELSKRLLVVCLMLIGAAITVQQMRQAGGKTLLLGVMLWLAISCGSLLYIMHH</sequence>
<organism evidence="8 9">
    <name type="scientific">Paraferrimonas haliotis</name>
    <dbReference type="NCBI Taxonomy" id="2013866"/>
    <lineage>
        <taxon>Bacteria</taxon>
        <taxon>Pseudomonadati</taxon>
        <taxon>Pseudomonadota</taxon>
        <taxon>Gammaproteobacteria</taxon>
        <taxon>Alteromonadales</taxon>
        <taxon>Ferrimonadaceae</taxon>
        <taxon>Paraferrimonas</taxon>
    </lineage>
</organism>
<dbReference type="Pfam" id="PF03601">
    <property type="entry name" value="Cons_hypoth698"/>
    <property type="match status" value="1"/>
</dbReference>
<evidence type="ECO:0000313" key="9">
    <source>
        <dbReference type="Proteomes" id="UP001157439"/>
    </source>
</evidence>
<feature type="transmembrane region" description="Helical" evidence="7">
    <location>
        <begin position="286"/>
        <end position="306"/>
    </location>
</feature>
<feature type="transmembrane region" description="Helical" evidence="7">
    <location>
        <begin position="251"/>
        <end position="274"/>
    </location>
</feature>
<evidence type="ECO:0000256" key="1">
    <source>
        <dbReference type="ARBA" id="ARBA00004651"/>
    </source>
</evidence>
<evidence type="ECO:0000256" key="3">
    <source>
        <dbReference type="ARBA" id="ARBA00022475"/>
    </source>
</evidence>
<gene>
    <name evidence="8" type="ORF">GCM10007894_29310</name>
</gene>
<dbReference type="GO" id="GO:0005886">
    <property type="term" value="C:plasma membrane"/>
    <property type="evidence" value="ECO:0007669"/>
    <property type="project" value="UniProtKB-SubCell"/>
</dbReference>
<evidence type="ECO:0000256" key="6">
    <source>
        <dbReference type="ARBA" id="ARBA00023136"/>
    </source>
</evidence>
<dbReference type="PANTHER" id="PTHR30106">
    <property type="entry name" value="INNER MEMBRANE PROTEIN YEIH-RELATED"/>
    <property type="match status" value="1"/>
</dbReference>